<reference evidence="1" key="3">
    <citation type="submission" date="2025-09" db="UniProtKB">
        <authorList>
            <consortium name="Ensembl"/>
        </authorList>
    </citation>
    <scope>IDENTIFICATION</scope>
</reference>
<protein>
    <recommendedName>
        <fullName evidence="3">Interferon-induced protein 44-like</fullName>
    </recommendedName>
</protein>
<dbReference type="GeneTree" id="ENSGT00940000165866"/>
<sequence>MRYNVFTHTGDGKKMEKKMSCINKGFTFGQALQVKAESLSGAGLSANSATPLPAVLNSSKSSGDAEDSCKQLKTYFFNLLKSPWRAVDWSKQHRDALMKSVSMYKPSNNSVFEARVLLLGPAGAGKSSFISSVQSIFSGRVTNRAMVGSSSTSFTKKLQSFNIRWYEENECRPSALVLCDVMGIEEGAMTGLTLHDTLAIIKGHVPEGHKFDPTQPVRMETVGYVKKPSERDRVHCVVYVVDATKINFYSEGMKTTFSQLREHVSDLGVHQVGLLTHVDQVCPDITHDITNVYKSKSLQQMITKAGVLLCMSPSSIVPVKNYSSELELNSETDTLLLSAVDHMLQYVELYFRDNTEAKV</sequence>
<dbReference type="Gene3D" id="3.40.50.300">
    <property type="entry name" value="P-loop containing nucleotide triphosphate hydrolases"/>
    <property type="match status" value="1"/>
</dbReference>
<reference evidence="1 2" key="1">
    <citation type="submission" date="2019-04" db="EMBL/GenBank/DDBJ databases">
        <authorList>
            <consortium name="Wellcome Sanger Institute Data Sharing"/>
        </authorList>
    </citation>
    <scope>NUCLEOTIDE SEQUENCE [LARGE SCALE GENOMIC DNA]</scope>
</reference>
<dbReference type="Proteomes" id="UP000694397">
    <property type="component" value="Chromosome 9"/>
</dbReference>
<reference evidence="1" key="2">
    <citation type="submission" date="2025-08" db="UniProtKB">
        <authorList>
            <consortium name="Ensembl"/>
        </authorList>
    </citation>
    <scope>IDENTIFICATION</scope>
</reference>
<dbReference type="CDD" id="cd00882">
    <property type="entry name" value="Ras_like_GTPase"/>
    <property type="match status" value="1"/>
</dbReference>
<dbReference type="GO" id="GO:0006955">
    <property type="term" value="P:immune response"/>
    <property type="evidence" value="ECO:0007669"/>
    <property type="project" value="TreeGrafter"/>
</dbReference>
<dbReference type="AlphaFoldDB" id="A0A8C9S3A9"/>
<dbReference type="SUPFAM" id="SSF52540">
    <property type="entry name" value="P-loop containing nucleoside triphosphate hydrolases"/>
    <property type="match status" value="1"/>
</dbReference>
<dbReference type="PANTHER" id="PTHR14241:SF28">
    <property type="entry name" value="INTERFERON-INDUCED PROTEIN 44-LIKE"/>
    <property type="match status" value="1"/>
</dbReference>
<dbReference type="OrthoDB" id="25620at2759"/>
<organism evidence="1 2">
    <name type="scientific">Scleropages formosus</name>
    <name type="common">Asian bonytongue</name>
    <name type="synonym">Osteoglossum formosum</name>
    <dbReference type="NCBI Taxonomy" id="113540"/>
    <lineage>
        <taxon>Eukaryota</taxon>
        <taxon>Metazoa</taxon>
        <taxon>Chordata</taxon>
        <taxon>Craniata</taxon>
        <taxon>Vertebrata</taxon>
        <taxon>Euteleostomi</taxon>
        <taxon>Actinopterygii</taxon>
        <taxon>Neopterygii</taxon>
        <taxon>Teleostei</taxon>
        <taxon>Osteoglossocephala</taxon>
        <taxon>Osteoglossomorpha</taxon>
        <taxon>Osteoglossiformes</taxon>
        <taxon>Osteoglossidae</taxon>
        <taxon>Scleropages</taxon>
    </lineage>
</organism>
<evidence type="ECO:0008006" key="3">
    <source>
        <dbReference type="Google" id="ProtNLM"/>
    </source>
</evidence>
<accession>A0A8C9S3A9</accession>
<dbReference type="Ensembl" id="ENSSFOT00015029516.2">
    <property type="protein sequence ID" value="ENSSFOP00015029181.2"/>
    <property type="gene ID" value="ENSSFOG00015018756.2"/>
</dbReference>
<evidence type="ECO:0000313" key="2">
    <source>
        <dbReference type="Proteomes" id="UP000694397"/>
    </source>
</evidence>
<dbReference type="InterPro" id="IPR027417">
    <property type="entry name" value="P-loop_NTPase"/>
</dbReference>
<evidence type="ECO:0000313" key="1">
    <source>
        <dbReference type="Ensembl" id="ENSSFOP00015029181.2"/>
    </source>
</evidence>
<name>A0A8C9S3A9_SCLFO</name>
<proteinExistence type="predicted"/>
<dbReference type="PANTHER" id="PTHR14241">
    <property type="entry name" value="INTERFERON-INDUCED PROTEIN 44"/>
    <property type="match status" value="1"/>
</dbReference>
<gene>
    <name evidence="1" type="primary">ifi44g</name>
</gene>
<keyword evidence="2" id="KW-1185">Reference proteome</keyword>